<keyword evidence="4" id="KW-0472">Membrane</keyword>
<protein>
    <submittedName>
        <fullName evidence="7">Uncharacterized protein</fullName>
    </submittedName>
</protein>
<accession>A0AAV2I563</accession>
<keyword evidence="6" id="KW-0732">Signal</keyword>
<evidence type="ECO:0000313" key="8">
    <source>
        <dbReference type="Proteomes" id="UP001497497"/>
    </source>
</evidence>
<evidence type="ECO:0000313" key="7">
    <source>
        <dbReference type="EMBL" id="CAL1541198.1"/>
    </source>
</evidence>
<evidence type="ECO:0000256" key="5">
    <source>
        <dbReference type="SAM" id="MobiDB-lite"/>
    </source>
</evidence>
<evidence type="ECO:0000256" key="2">
    <source>
        <dbReference type="ARBA" id="ARBA00022692"/>
    </source>
</evidence>
<evidence type="ECO:0000256" key="1">
    <source>
        <dbReference type="ARBA" id="ARBA00004141"/>
    </source>
</evidence>
<dbReference type="Proteomes" id="UP001497497">
    <property type="component" value="Unassembled WGS sequence"/>
</dbReference>
<reference evidence="7 8" key="1">
    <citation type="submission" date="2024-04" db="EMBL/GenBank/DDBJ databases">
        <authorList>
            <consortium name="Genoscope - CEA"/>
            <person name="William W."/>
        </authorList>
    </citation>
    <scope>NUCLEOTIDE SEQUENCE [LARGE SCALE GENOMIC DNA]</scope>
</reference>
<keyword evidence="8" id="KW-1185">Reference proteome</keyword>
<feature type="compositionally biased region" description="Acidic residues" evidence="5">
    <location>
        <begin position="89"/>
        <end position="100"/>
    </location>
</feature>
<dbReference type="AlphaFoldDB" id="A0AAV2I563"/>
<gene>
    <name evidence="7" type="ORF">GSLYS_00014840001</name>
</gene>
<evidence type="ECO:0000256" key="4">
    <source>
        <dbReference type="ARBA" id="ARBA00023136"/>
    </source>
</evidence>
<feature type="non-terminal residue" evidence="7">
    <location>
        <position position="129"/>
    </location>
</feature>
<dbReference type="GO" id="GO:0005886">
    <property type="term" value="C:plasma membrane"/>
    <property type="evidence" value="ECO:0007669"/>
    <property type="project" value="TreeGrafter"/>
</dbReference>
<comment type="subcellular location">
    <subcellularLocation>
        <location evidence="1">Membrane</location>
        <topology evidence="1">Multi-pass membrane protein</topology>
    </subcellularLocation>
</comment>
<organism evidence="7 8">
    <name type="scientific">Lymnaea stagnalis</name>
    <name type="common">Great pond snail</name>
    <name type="synonym">Helix stagnalis</name>
    <dbReference type="NCBI Taxonomy" id="6523"/>
    <lineage>
        <taxon>Eukaryota</taxon>
        <taxon>Metazoa</taxon>
        <taxon>Spiralia</taxon>
        <taxon>Lophotrochozoa</taxon>
        <taxon>Mollusca</taxon>
        <taxon>Gastropoda</taxon>
        <taxon>Heterobranchia</taxon>
        <taxon>Euthyneura</taxon>
        <taxon>Panpulmonata</taxon>
        <taxon>Hygrophila</taxon>
        <taxon>Lymnaeoidea</taxon>
        <taxon>Lymnaeidae</taxon>
        <taxon>Lymnaea</taxon>
    </lineage>
</organism>
<proteinExistence type="predicted"/>
<evidence type="ECO:0000256" key="6">
    <source>
        <dbReference type="SAM" id="SignalP"/>
    </source>
</evidence>
<dbReference type="PANTHER" id="PTHR10283">
    <property type="entry name" value="SOLUTE CARRIER FAMILY 13 MEMBER"/>
    <property type="match status" value="1"/>
</dbReference>
<keyword evidence="2" id="KW-0812">Transmembrane</keyword>
<dbReference type="PANTHER" id="PTHR10283:SF82">
    <property type="entry name" value="SOLUTE CARRIER FAMILY 13 MEMBER 2"/>
    <property type="match status" value="1"/>
</dbReference>
<evidence type="ECO:0000256" key="3">
    <source>
        <dbReference type="ARBA" id="ARBA00022989"/>
    </source>
</evidence>
<feature type="signal peptide" evidence="6">
    <location>
        <begin position="1"/>
        <end position="19"/>
    </location>
</feature>
<keyword evidence="3" id="KW-1133">Transmembrane helix</keyword>
<feature type="chain" id="PRO_5043326568" evidence="6">
    <location>
        <begin position="20"/>
        <end position="129"/>
    </location>
</feature>
<name>A0AAV2I563_LYMST</name>
<dbReference type="GO" id="GO:0022857">
    <property type="term" value="F:transmembrane transporter activity"/>
    <property type="evidence" value="ECO:0007669"/>
    <property type="project" value="UniProtKB-ARBA"/>
</dbReference>
<feature type="region of interest" description="Disordered" evidence="5">
    <location>
        <begin position="63"/>
        <end position="100"/>
    </location>
</feature>
<comment type="caution">
    <text evidence="7">The sequence shown here is derived from an EMBL/GenBank/DDBJ whole genome shotgun (WGS) entry which is preliminary data.</text>
</comment>
<dbReference type="EMBL" id="CAXITT010000419">
    <property type="protein sequence ID" value="CAL1541198.1"/>
    <property type="molecule type" value="Genomic_DNA"/>
</dbReference>
<sequence length="129" mass="13407">MLGMMLATWFLSMWISNTATTAMMIPIAEAVLVQLKGTSKASQQKVNGDLGNYELKIVSGSNGTITEKADPETGSSSQMVKPPSVPADQENEDGGDEDDPAWVNMGKALSLCICYASSAGGIACLTGTG</sequence>